<name>A0ABY5GRS9_9GAMM</name>
<organism evidence="5 6">
    <name type="scientific">Amphritea atlantica</name>
    <dbReference type="NCBI Taxonomy" id="355243"/>
    <lineage>
        <taxon>Bacteria</taxon>
        <taxon>Pseudomonadati</taxon>
        <taxon>Pseudomonadota</taxon>
        <taxon>Gammaproteobacteria</taxon>
        <taxon>Oceanospirillales</taxon>
        <taxon>Oceanospirillaceae</taxon>
        <taxon>Amphritea</taxon>
    </lineage>
</organism>
<gene>
    <name evidence="5" type="ORF">KDX31_10940</name>
</gene>
<dbReference type="SUPFAM" id="SSF46894">
    <property type="entry name" value="C-terminal effector domain of the bipartite response regulators"/>
    <property type="match status" value="1"/>
</dbReference>
<feature type="domain" description="HTH luxR-type" evidence="4">
    <location>
        <begin position="171"/>
        <end position="236"/>
    </location>
</feature>
<dbReference type="Pfam" id="PF00196">
    <property type="entry name" value="GerE"/>
    <property type="match status" value="1"/>
</dbReference>
<proteinExistence type="predicted"/>
<dbReference type="PROSITE" id="PS50043">
    <property type="entry name" value="HTH_LUXR_2"/>
    <property type="match status" value="1"/>
</dbReference>
<evidence type="ECO:0000259" key="4">
    <source>
        <dbReference type="PROSITE" id="PS50043"/>
    </source>
</evidence>
<keyword evidence="2" id="KW-0238">DNA-binding</keyword>
<dbReference type="PANTHER" id="PTHR44688:SF16">
    <property type="entry name" value="DNA-BINDING TRANSCRIPTIONAL ACTIVATOR DEVR_DOSR"/>
    <property type="match status" value="1"/>
</dbReference>
<evidence type="ECO:0000256" key="1">
    <source>
        <dbReference type="ARBA" id="ARBA00023015"/>
    </source>
</evidence>
<dbReference type="EMBL" id="CP073344">
    <property type="protein sequence ID" value="UTW01880.1"/>
    <property type="molecule type" value="Genomic_DNA"/>
</dbReference>
<keyword evidence="3" id="KW-0804">Transcription</keyword>
<dbReference type="CDD" id="cd06170">
    <property type="entry name" value="LuxR_C_like"/>
    <property type="match status" value="1"/>
</dbReference>
<dbReference type="Proteomes" id="UP001059950">
    <property type="component" value="Chromosome"/>
</dbReference>
<sequence length="236" mass="27490">MKTTNSIYPAGLYSFQDECMGLLKGVLNVSKAASYLVDNQRKPICYKTWHLQPAMHREYLEKYYKIDPLHPTRFIENNDATVVKMNDMVSTQERYYHPYYKDFISPWGVQDIVELFLRVDNKLVAGFALFISKQQPELLSEDLRKAQQLHKFMQFSLEQTLVTPRHNQFDDFCSNFQLTPKERMVVELVSQGLPNKTIATQLDCSLATIKTHLQHIFAKTGVNSKTEITSQLYNQH</sequence>
<dbReference type="InterPro" id="IPR036388">
    <property type="entry name" value="WH-like_DNA-bd_sf"/>
</dbReference>
<evidence type="ECO:0000313" key="6">
    <source>
        <dbReference type="Proteomes" id="UP001059950"/>
    </source>
</evidence>
<dbReference type="InterPro" id="IPR000792">
    <property type="entry name" value="Tscrpt_reg_LuxR_C"/>
</dbReference>
<evidence type="ECO:0000256" key="3">
    <source>
        <dbReference type="ARBA" id="ARBA00023163"/>
    </source>
</evidence>
<dbReference type="PRINTS" id="PR00038">
    <property type="entry name" value="HTHLUXR"/>
</dbReference>
<dbReference type="PROSITE" id="PS00622">
    <property type="entry name" value="HTH_LUXR_1"/>
    <property type="match status" value="1"/>
</dbReference>
<accession>A0ABY5GRS9</accession>
<protein>
    <submittedName>
        <fullName evidence="5">Response regulator transcription factor</fullName>
    </submittedName>
</protein>
<evidence type="ECO:0000313" key="5">
    <source>
        <dbReference type="EMBL" id="UTW01880.1"/>
    </source>
</evidence>
<dbReference type="SMART" id="SM00421">
    <property type="entry name" value="HTH_LUXR"/>
    <property type="match status" value="1"/>
</dbReference>
<keyword evidence="6" id="KW-1185">Reference proteome</keyword>
<dbReference type="Gene3D" id="1.10.10.10">
    <property type="entry name" value="Winged helix-like DNA-binding domain superfamily/Winged helix DNA-binding domain"/>
    <property type="match status" value="1"/>
</dbReference>
<dbReference type="InterPro" id="IPR016032">
    <property type="entry name" value="Sig_transdc_resp-reg_C-effctor"/>
</dbReference>
<dbReference type="PANTHER" id="PTHR44688">
    <property type="entry name" value="DNA-BINDING TRANSCRIPTIONAL ACTIVATOR DEVR_DOSR"/>
    <property type="match status" value="1"/>
</dbReference>
<keyword evidence="1" id="KW-0805">Transcription regulation</keyword>
<evidence type="ECO:0000256" key="2">
    <source>
        <dbReference type="ARBA" id="ARBA00023125"/>
    </source>
</evidence>
<reference evidence="5" key="1">
    <citation type="submission" date="2021-04" db="EMBL/GenBank/DDBJ databases">
        <title>Oceanospirillales bacteria with DddD are important DMSP degraders in coastal seawater.</title>
        <authorList>
            <person name="Liu J."/>
        </authorList>
    </citation>
    <scope>NUCLEOTIDE SEQUENCE</scope>
    <source>
        <strain evidence="5">GY6</strain>
    </source>
</reference>